<evidence type="ECO:0000313" key="2">
    <source>
        <dbReference type="EMBL" id="WNM56891.1"/>
    </source>
</evidence>
<dbReference type="EMBL" id="CP116967">
    <property type="protein sequence ID" value="WNM56891.1"/>
    <property type="molecule type" value="Genomic_DNA"/>
</dbReference>
<evidence type="ECO:0000256" key="1">
    <source>
        <dbReference type="SAM" id="Phobius"/>
    </source>
</evidence>
<reference evidence="2 3" key="1">
    <citation type="submission" date="2023-01" db="EMBL/GenBank/DDBJ databases">
        <title>Cultivation and genomic characterization of new, ubiquitous marine nitrite-oxidizing bacteria from the Nitrospirales.</title>
        <authorList>
            <person name="Mueller A.J."/>
            <person name="Daebeler A."/>
            <person name="Herbold C.W."/>
            <person name="Kirkegaard R.H."/>
            <person name="Daims H."/>
        </authorList>
    </citation>
    <scope>NUCLEOTIDE SEQUENCE [LARGE SCALE GENOMIC DNA]</scope>
    <source>
        <strain evidence="2 3">VA</strain>
    </source>
</reference>
<dbReference type="AlphaFoldDB" id="A0AA96GFM2"/>
<dbReference type="KEGG" id="nall:PP769_12990"/>
<dbReference type="RefSeq" id="WP_312640768.1">
    <property type="nucleotide sequence ID" value="NZ_CP116967.1"/>
</dbReference>
<keyword evidence="1" id="KW-0472">Membrane</keyword>
<keyword evidence="1" id="KW-1133">Transmembrane helix</keyword>
<name>A0AA96GFM2_9BACT</name>
<feature type="transmembrane region" description="Helical" evidence="1">
    <location>
        <begin position="6"/>
        <end position="26"/>
    </location>
</feature>
<evidence type="ECO:0000313" key="3">
    <source>
        <dbReference type="Proteomes" id="UP001302719"/>
    </source>
</evidence>
<dbReference type="Proteomes" id="UP001302719">
    <property type="component" value="Chromosome"/>
</dbReference>
<accession>A0AA96GFM2</accession>
<keyword evidence="1" id="KW-0812">Transmembrane</keyword>
<keyword evidence="3" id="KW-1185">Reference proteome</keyword>
<sequence>MNWQRWAGGALIMFLSVFFLEGCSIWESYYHPNHGSTRADRICHPYGDCLQGEWVSTDGEGADPIETHSTCVALVSAEQGSDWKRDSVTQGLEIGECMEQHGFTLKP</sequence>
<gene>
    <name evidence="2" type="ORF">PP769_12990</name>
</gene>
<organism evidence="2 3">
    <name type="scientific">Candidatus Nitrospira allomarina</name>
    <dbReference type="NCBI Taxonomy" id="3020900"/>
    <lineage>
        <taxon>Bacteria</taxon>
        <taxon>Pseudomonadati</taxon>
        <taxon>Nitrospirota</taxon>
        <taxon>Nitrospiria</taxon>
        <taxon>Nitrospirales</taxon>
        <taxon>Nitrospiraceae</taxon>
        <taxon>Nitrospira</taxon>
    </lineage>
</organism>
<protein>
    <submittedName>
        <fullName evidence="2">Uncharacterized protein</fullName>
    </submittedName>
</protein>
<proteinExistence type="predicted"/>